<dbReference type="EMBL" id="UGOG01000001">
    <property type="protein sequence ID" value="STX63796.1"/>
    <property type="molecule type" value="Genomic_DNA"/>
</dbReference>
<organism evidence="1 2">
    <name type="scientific">Legionella moravica</name>
    <dbReference type="NCBI Taxonomy" id="39962"/>
    <lineage>
        <taxon>Bacteria</taxon>
        <taxon>Pseudomonadati</taxon>
        <taxon>Pseudomonadota</taxon>
        <taxon>Gammaproteobacteria</taxon>
        <taxon>Legionellales</taxon>
        <taxon>Legionellaceae</taxon>
        <taxon>Legionella</taxon>
    </lineage>
</organism>
<proteinExistence type="predicted"/>
<name>A0A378JZG3_9GAMM</name>
<sequence>MGSCNLAGDSSLRSERRHIFNGTAVRFSGQIIEVVSGLIMK</sequence>
<protein>
    <submittedName>
        <fullName evidence="1">Uncharacterized protein</fullName>
    </submittedName>
</protein>
<accession>A0A378JZG3</accession>
<dbReference type="Proteomes" id="UP000254040">
    <property type="component" value="Unassembled WGS sequence"/>
</dbReference>
<reference evidence="1 2" key="1">
    <citation type="submission" date="2018-06" db="EMBL/GenBank/DDBJ databases">
        <authorList>
            <consortium name="Pathogen Informatics"/>
            <person name="Doyle S."/>
        </authorList>
    </citation>
    <scope>NUCLEOTIDE SEQUENCE [LARGE SCALE GENOMIC DNA]</scope>
    <source>
        <strain evidence="1 2">NCTC12239</strain>
    </source>
</reference>
<dbReference type="AlphaFoldDB" id="A0A378JZG3"/>
<evidence type="ECO:0000313" key="1">
    <source>
        <dbReference type="EMBL" id="STX63796.1"/>
    </source>
</evidence>
<evidence type="ECO:0000313" key="2">
    <source>
        <dbReference type="Proteomes" id="UP000254040"/>
    </source>
</evidence>
<gene>
    <name evidence="1" type="ORF">NCTC12239_02748</name>
</gene>